<keyword evidence="3" id="KW-0804">Transcription</keyword>
<dbReference type="InterPro" id="IPR000485">
    <property type="entry name" value="AsnC-type_HTH_dom"/>
</dbReference>
<accession>A0A2K5AT33</accession>
<proteinExistence type="predicted"/>
<dbReference type="GO" id="GO:0005829">
    <property type="term" value="C:cytosol"/>
    <property type="evidence" value="ECO:0007669"/>
    <property type="project" value="TreeGrafter"/>
</dbReference>
<evidence type="ECO:0000313" key="6">
    <source>
        <dbReference type="Proteomes" id="UP000236248"/>
    </source>
</evidence>
<dbReference type="SUPFAM" id="SSF46785">
    <property type="entry name" value="Winged helix' DNA-binding domain"/>
    <property type="match status" value="2"/>
</dbReference>
<dbReference type="InterPro" id="IPR019888">
    <property type="entry name" value="Tscrpt_reg_AsnC-like"/>
</dbReference>
<evidence type="ECO:0000313" key="5">
    <source>
        <dbReference type="EMBL" id="SPC34791.1"/>
    </source>
</evidence>
<dbReference type="SMART" id="SM00344">
    <property type="entry name" value="HTH_ASNC"/>
    <property type="match status" value="1"/>
</dbReference>
<evidence type="ECO:0000256" key="3">
    <source>
        <dbReference type="ARBA" id="ARBA00023163"/>
    </source>
</evidence>
<keyword evidence="2" id="KW-0238">DNA-binding</keyword>
<evidence type="ECO:0000259" key="4">
    <source>
        <dbReference type="PROSITE" id="PS50956"/>
    </source>
</evidence>
<protein>
    <submittedName>
        <fullName evidence="5">Putative Transcriptional regulator</fullName>
    </submittedName>
</protein>
<feature type="domain" description="HTH asnC-type" evidence="4">
    <location>
        <begin position="141"/>
        <end position="198"/>
    </location>
</feature>
<dbReference type="InterPro" id="IPR036390">
    <property type="entry name" value="WH_DNA-bd_sf"/>
</dbReference>
<reference evidence="6" key="1">
    <citation type="submission" date="2018-01" db="EMBL/GenBank/DDBJ databases">
        <authorList>
            <person name="Kerou L M."/>
        </authorList>
    </citation>
    <scope>NUCLEOTIDE SEQUENCE [LARGE SCALE GENOMIC DNA]</scope>
    <source>
        <strain evidence="6">SCU2</strain>
    </source>
</reference>
<feature type="domain" description="HTH asnC-type" evidence="4">
    <location>
        <begin position="1"/>
        <end position="62"/>
    </location>
</feature>
<keyword evidence="1" id="KW-0805">Transcription regulation</keyword>
<dbReference type="Proteomes" id="UP000236248">
    <property type="component" value="Chromosome NCAV"/>
</dbReference>
<dbReference type="RefSeq" id="WP_158648654.1">
    <property type="nucleotide sequence ID" value="NZ_LT981265.1"/>
</dbReference>
<evidence type="ECO:0000256" key="2">
    <source>
        <dbReference type="ARBA" id="ARBA00023125"/>
    </source>
</evidence>
<dbReference type="Gene3D" id="1.10.10.10">
    <property type="entry name" value="Winged helix-like DNA-binding domain superfamily/Winged helix DNA-binding domain"/>
    <property type="match status" value="2"/>
</dbReference>
<dbReference type="GeneID" id="41595620"/>
<evidence type="ECO:0000256" key="1">
    <source>
        <dbReference type="ARBA" id="ARBA00023015"/>
    </source>
</evidence>
<dbReference type="PROSITE" id="PS50956">
    <property type="entry name" value="HTH_ASNC_2"/>
    <property type="match status" value="2"/>
</dbReference>
<gene>
    <name evidence="5" type="ORF">NCAV_1628</name>
</gene>
<dbReference type="Pfam" id="PF13412">
    <property type="entry name" value="HTH_24"/>
    <property type="match status" value="1"/>
</dbReference>
<keyword evidence="6" id="KW-1185">Reference proteome</keyword>
<dbReference type="PANTHER" id="PTHR30154:SF34">
    <property type="entry name" value="TRANSCRIPTIONAL REGULATOR AZLB"/>
    <property type="match status" value="1"/>
</dbReference>
<sequence length="291" mass="33061">MDGRDLAILRALLMDGRASYKSIGRIVGLSTSTVRSRVLNMISTGLITRFIASLDLTALGYNLIHVAVKHRGDEDYVMDRLRLLGNILMSVTCVGDITVFGLASKGILKERLDLLPMVLQPHSILYTSSMDAMPRRLLHNDLRIIRQLLMEPRASIKSIASKLNISERTVKRRLDYMLRHNIIHFTVLINPSAMRGFINFSMIITLNDYDSKVMNRVSSMLDSNMLLPLIPVSQNRLVGVLYSESVDGMNELIRRARSIEGVINVDFFIAQRVQWMDEWIGKVIDDMLQKE</sequence>
<dbReference type="PRINTS" id="PR00033">
    <property type="entry name" value="HTHASNC"/>
</dbReference>
<dbReference type="KEGG" id="ncv:NCAV_1628"/>
<organism evidence="5 6">
    <name type="scientific">Candidatus Nitrosocaldus cavascurensis</name>
    <dbReference type="NCBI Taxonomy" id="2058097"/>
    <lineage>
        <taxon>Archaea</taxon>
        <taxon>Nitrososphaerota</taxon>
        <taxon>Nitrososphaeria</taxon>
        <taxon>Candidatus Nitrosocaldales</taxon>
        <taxon>Candidatus Nitrosocaldaceae</taxon>
        <taxon>Candidatus Nitrosocaldus</taxon>
    </lineage>
</organism>
<dbReference type="GO" id="GO:0043200">
    <property type="term" value="P:response to amino acid"/>
    <property type="evidence" value="ECO:0007669"/>
    <property type="project" value="TreeGrafter"/>
</dbReference>
<dbReference type="InterPro" id="IPR036388">
    <property type="entry name" value="WH-like_DNA-bd_sf"/>
</dbReference>
<dbReference type="AlphaFoldDB" id="A0A2K5AT33"/>
<dbReference type="PANTHER" id="PTHR30154">
    <property type="entry name" value="LEUCINE-RESPONSIVE REGULATORY PROTEIN"/>
    <property type="match status" value="1"/>
</dbReference>
<dbReference type="GO" id="GO:0043565">
    <property type="term" value="F:sequence-specific DNA binding"/>
    <property type="evidence" value="ECO:0007669"/>
    <property type="project" value="InterPro"/>
</dbReference>
<dbReference type="EMBL" id="LT981265">
    <property type="protein sequence ID" value="SPC34791.1"/>
    <property type="molecule type" value="Genomic_DNA"/>
</dbReference>
<dbReference type="Pfam" id="PF13404">
    <property type="entry name" value="HTH_AsnC-type"/>
    <property type="match status" value="1"/>
</dbReference>
<name>A0A2K5AT33_9ARCH</name>